<evidence type="ECO:0000313" key="7">
    <source>
        <dbReference type="Proteomes" id="UP000008130"/>
    </source>
</evidence>
<evidence type="ECO:0000256" key="3">
    <source>
        <dbReference type="ARBA" id="ARBA00022840"/>
    </source>
</evidence>
<feature type="binding site" evidence="4">
    <location>
        <position position="62"/>
    </location>
    <ligand>
        <name>substrate</name>
    </ligand>
</feature>
<dbReference type="EMBL" id="CP002568">
    <property type="protein sequence ID" value="ADZ69341.1"/>
    <property type="molecule type" value="Genomic_DNA"/>
</dbReference>
<evidence type="ECO:0000256" key="4">
    <source>
        <dbReference type="PIRSR" id="PIRSR006806-1"/>
    </source>
</evidence>
<dbReference type="GO" id="GO:0005524">
    <property type="term" value="F:ATP binding"/>
    <property type="evidence" value="ECO:0007669"/>
    <property type="project" value="UniProtKB-KW"/>
</dbReference>
<dbReference type="eggNOG" id="COG0212">
    <property type="taxonomic scope" value="Bacteria"/>
</dbReference>
<dbReference type="InterPro" id="IPR002698">
    <property type="entry name" value="FTHF_cligase"/>
</dbReference>
<dbReference type="AlphaFoldDB" id="F2IX50"/>
<keyword evidence="2 4" id="KW-0547">Nucleotide-binding</keyword>
<protein>
    <recommendedName>
        <fullName evidence="5">5-formyltetrahydrofolate cyclo-ligase</fullName>
        <ecNumber evidence="5">6.3.3.2</ecNumber>
    </recommendedName>
</protein>
<dbReference type="PANTHER" id="PTHR23407">
    <property type="entry name" value="ATPASE INHIBITOR/5-FORMYLTETRAHYDROFOLATE CYCLO-LIGASE"/>
    <property type="match status" value="1"/>
</dbReference>
<proteinExistence type="inferred from homology"/>
<keyword evidence="3 4" id="KW-0067">ATP-binding</keyword>
<organism evidence="6 7">
    <name type="scientific">Polymorphum gilvum (strain LMG 25793 / CGMCC 1.9160 / SL003B-26A1)</name>
    <dbReference type="NCBI Taxonomy" id="991905"/>
    <lineage>
        <taxon>Bacteria</taxon>
        <taxon>Pseudomonadati</taxon>
        <taxon>Pseudomonadota</taxon>
        <taxon>Alphaproteobacteria</taxon>
        <taxon>Rhodobacterales</taxon>
        <taxon>Paracoccaceae</taxon>
        <taxon>Polymorphum</taxon>
    </lineage>
</organism>
<evidence type="ECO:0000313" key="6">
    <source>
        <dbReference type="EMBL" id="ADZ69341.1"/>
    </source>
</evidence>
<dbReference type="GO" id="GO:0030272">
    <property type="term" value="F:5-formyltetrahydrofolate cyclo-ligase activity"/>
    <property type="evidence" value="ECO:0007669"/>
    <property type="project" value="UniProtKB-EC"/>
</dbReference>
<dbReference type="PIRSF" id="PIRSF006806">
    <property type="entry name" value="FTHF_cligase"/>
    <property type="match status" value="1"/>
</dbReference>
<dbReference type="PATRIC" id="fig|991905.3.peg.925"/>
<dbReference type="RefSeq" id="WP_013651659.1">
    <property type="nucleotide sequence ID" value="NC_015259.1"/>
</dbReference>
<name>F2IX50_POLGS</name>
<comment type="cofactor">
    <cofactor evidence="5">
        <name>Mg(2+)</name>
        <dbReference type="ChEBI" id="CHEBI:18420"/>
    </cofactor>
</comment>
<evidence type="ECO:0000256" key="5">
    <source>
        <dbReference type="RuleBase" id="RU361279"/>
    </source>
</evidence>
<dbReference type="GO" id="GO:0009396">
    <property type="term" value="P:folic acid-containing compound biosynthetic process"/>
    <property type="evidence" value="ECO:0007669"/>
    <property type="project" value="TreeGrafter"/>
</dbReference>
<reference evidence="6 7" key="1">
    <citation type="journal article" date="2011" name="J. Bacteriol.">
        <title>Complete genome sequence of Polymorphum gilvum SL003B-26A1T, a crude oil-degrading bacterium from oil-polluted saline soil.</title>
        <authorList>
            <person name="Li S.G."/>
            <person name="Tang Y.Q."/>
            <person name="Nie Y."/>
            <person name="Cai M."/>
            <person name="Wu X.L."/>
        </authorList>
    </citation>
    <scope>NUCLEOTIDE SEQUENCE [LARGE SCALE GENOMIC DNA]</scope>
    <source>
        <strain evidence="7">LMG 25793 / CGMCC 1.9160 / SL003B-26A1</strain>
    </source>
</reference>
<dbReference type="STRING" id="991905.SL003B_0912"/>
<dbReference type="KEGG" id="pgv:SL003B_0912"/>
<dbReference type="SUPFAM" id="SSF100950">
    <property type="entry name" value="NagB/RpiA/CoA transferase-like"/>
    <property type="match status" value="1"/>
</dbReference>
<dbReference type="InterPro" id="IPR037171">
    <property type="entry name" value="NagB/RpiA_transferase-like"/>
</dbReference>
<comment type="catalytic activity">
    <reaction evidence="5">
        <text>(6S)-5-formyl-5,6,7,8-tetrahydrofolate + ATP = (6R)-5,10-methenyltetrahydrofolate + ADP + phosphate</text>
        <dbReference type="Rhea" id="RHEA:10488"/>
        <dbReference type="ChEBI" id="CHEBI:30616"/>
        <dbReference type="ChEBI" id="CHEBI:43474"/>
        <dbReference type="ChEBI" id="CHEBI:57455"/>
        <dbReference type="ChEBI" id="CHEBI:57457"/>
        <dbReference type="ChEBI" id="CHEBI:456216"/>
        <dbReference type="EC" id="6.3.3.2"/>
    </reaction>
</comment>
<keyword evidence="7" id="KW-1185">Reference proteome</keyword>
<feature type="binding site" evidence="4">
    <location>
        <begin position="135"/>
        <end position="143"/>
    </location>
    <ligand>
        <name>ATP</name>
        <dbReference type="ChEBI" id="CHEBI:30616"/>
    </ligand>
</feature>
<keyword evidence="5" id="KW-0460">Magnesium</keyword>
<dbReference type="NCBIfam" id="TIGR02727">
    <property type="entry name" value="MTHFS_bact"/>
    <property type="match status" value="1"/>
</dbReference>
<dbReference type="OrthoDB" id="9801938at2"/>
<dbReference type="Proteomes" id="UP000008130">
    <property type="component" value="Chromosome"/>
</dbReference>
<sequence length="198" mass="21715">MTAAPTAIADLKEALREQALGRRAALPPTRRIEAGLALAEAAEVLDIVPGAVVSGFWPIRDEIDPRPLMARLQQAGHQLCLPVVRKPHMIFRRLDRETRLVPAGFGTVEPEEASPELRPDVLLVPLAAFDRRGGRLGYGKGHYDTAIAALERLGPVRRIGLAFSVQEVDHVPTEPHDQPLEAILTEAGYRRFDTSVDT</sequence>
<keyword evidence="5" id="KW-0479">Metal-binding</keyword>
<feature type="binding site" evidence="4">
    <location>
        <begin position="12"/>
        <end position="16"/>
    </location>
    <ligand>
        <name>ATP</name>
        <dbReference type="ChEBI" id="CHEBI:30616"/>
    </ligand>
</feature>
<dbReference type="Gene3D" id="3.40.50.10420">
    <property type="entry name" value="NagB/RpiA/CoA transferase-like"/>
    <property type="match status" value="1"/>
</dbReference>
<keyword evidence="6" id="KW-0436">Ligase</keyword>
<dbReference type="EC" id="6.3.3.2" evidence="5"/>
<evidence type="ECO:0000256" key="1">
    <source>
        <dbReference type="ARBA" id="ARBA00010638"/>
    </source>
</evidence>
<dbReference type="HOGENOM" id="CLU_066245_0_1_5"/>
<accession>F2IX50</accession>
<comment type="similarity">
    <text evidence="1 5">Belongs to the 5-formyltetrahydrofolate cyclo-ligase family.</text>
</comment>
<dbReference type="InterPro" id="IPR024185">
    <property type="entry name" value="FTHF_cligase-like_sf"/>
</dbReference>
<dbReference type="Pfam" id="PF01812">
    <property type="entry name" value="5-FTHF_cyc-lig"/>
    <property type="match status" value="1"/>
</dbReference>
<dbReference type="GO" id="GO:0046872">
    <property type="term" value="F:metal ion binding"/>
    <property type="evidence" value="ECO:0007669"/>
    <property type="project" value="UniProtKB-KW"/>
</dbReference>
<evidence type="ECO:0000256" key="2">
    <source>
        <dbReference type="ARBA" id="ARBA00022741"/>
    </source>
</evidence>
<gene>
    <name evidence="6" type="ordered locus">SL003B_0912</name>
</gene>
<dbReference type="PANTHER" id="PTHR23407:SF1">
    <property type="entry name" value="5-FORMYLTETRAHYDROFOLATE CYCLO-LIGASE"/>
    <property type="match status" value="1"/>
</dbReference>
<dbReference type="GO" id="GO:0035999">
    <property type="term" value="P:tetrahydrofolate interconversion"/>
    <property type="evidence" value="ECO:0007669"/>
    <property type="project" value="TreeGrafter"/>
</dbReference>